<keyword evidence="3 5" id="KW-0378">Hydrolase</keyword>
<proteinExistence type="inferred from homology"/>
<evidence type="ECO:0000256" key="3">
    <source>
        <dbReference type="ARBA" id="ARBA00022801"/>
    </source>
</evidence>
<comment type="caution">
    <text evidence="6">The sequence shown here is derived from an EMBL/GenBank/DDBJ whole genome shotgun (WGS) entry which is preliminary data.</text>
</comment>
<dbReference type="EMBL" id="AWXV01000004">
    <property type="protein sequence ID" value="KIE63787.1"/>
    <property type="molecule type" value="Genomic_DNA"/>
</dbReference>
<name>A0A0C1RZS8_9ENTR</name>
<dbReference type="Pfam" id="PF00719">
    <property type="entry name" value="Pyrophosphatase"/>
    <property type="match status" value="1"/>
</dbReference>
<comment type="similarity">
    <text evidence="5">Belongs to the PPase family.</text>
</comment>
<feature type="binding site" evidence="5">
    <location>
        <position position="104"/>
    </location>
    <ligand>
        <name>Mg(2+)</name>
        <dbReference type="ChEBI" id="CHEBI:18420"/>
        <label>1</label>
    </ligand>
</feature>
<gene>
    <name evidence="5" type="primary">ppa</name>
    <name evidence="6" type="ORF">P689_122269</name>
</gene>
<dbReference type="InterPro" id="IPR008162">
    <property type="entry name" value="Pyrophosphatase"/>
</dbReference>
<keyword evidence="2 5" id="KW-0479">Metal-binding</keyword>
<comment type="subcellular location">
    <subcellularLocation>
        <location evidence="5">Cytoplasm</location>
    </subcellularLocation>
</comment>
<feature type="binding site" evidence="5">
    <location>
        <position position="67"/>
    </location>
    <ligand>
        <name>Mg(2+)</name>
        <dbReference type="ChEBI" id="CHEBI:18420"/>
        <label>1</label>
    </ligand>
</feature>
<feature type="binding site" evidence="5">
    <location>
        <position position="72"/>
    </location>
    <ligand>
        <name>Mg(2+)</name>
        <dbReference type="ChEBI" id="CHEBI:18420"/>
        <label>2</label>
    </ligand>
</feature>
<dbReference type="PATRIC" id="fig|1401651.3.peg.534"/>
<organism evidence="6 7">
    <name type="scientific">Candidatus Riesia pediculischaeffi PTSU</name>
    <dbReference type="NCBI Taxonomy" id="1401651"/>
    <lineage>
        <taxon>Bacteria</taxon>
        <taxon>Pseudomonadati</taxon>
        <taxon>Pseudomonadota</taxon>
        <taxon>Gammaproteobacteria</taxon>
        <taxon>Enterobacterales</taxon>
        <taxon>Enterobacteriaceae</taxon>
        <taxon>Candidatus Riesia</taxon>
    </lineage>
</organism>
<evidence type="ECO:0000313" key="6">
    <source>
        <dbReference type="EMBL" id="KIE63787.1"/>
    </source>
</evidence>
<evidence type="ECO:0000256" key="5">
    <source>
        <dbReference type="HAMAP-Rule" id="MF_00209"/>
    </source>
</evidence>
<feature type="binding site" evidence="5">
    <location>
        <position position="143"/>
    </location>
    <ligand>
        <name>substrate</name>
    </ligand>
</feature>
<keyword evidence="4 5" id="KW-0460">Magnesium</keyword>
<accession>A0A0C1RZS8</accession>
<comment type="subunit">
    <text evidence="5">Homohexamer.</text>
</comment>
<dbReference type="AlphaFoldDB" id="A0A0C1RZS8"/>
<evidence type="ECO:0000313" key="7">
    <source>
        <dbReference type="Proteomes" id="UP000054529"/>
    </source>
</evidence>
<evidence type="ECO:0000256" key="2">
    <source>
        <dbReference type="ARBA" id="ARBA00022723"/>
    </source>
</evidence>
<dbReference type="GO" id="GO:0004427">
    <property type="term" value="F:inorganic diphosphate phosphatase activity"/>
    <property type="evidence" value="ECO:0007669"/>
    <property type="project" value="UniProtKB-UniRule"/>
</dbReference>
<dbReference type="RefSeq" id="WP_039719672.1">
    <property type="nucleotide sequence ID" value="NZ_AWXV01000004.1"/>
</dbReference>
<dbReference type="OrthoDB" id="5187599at2"/>
<feature type="binding site" evidence="5">
    <location>
        <position position="57"/>
    </location>
    <ligand>
        <name>substrate</name>
    </ligand>
</feature>
<comment type="catalytic activity">
    <reaction evidence="5">
        <text>diphosphate + H2O = 2 phosphate + H(+)</text>
        <dbReference type="Rhea" id="RHEA:24576"/>
        <dbReference type="ChEBI" id="CHEBI:15377"/>
        <dbReference type="ChEBI" id="CHEBI:15378"/>
        <dbReference type="ChEBI" id="CHEBI:33019"/>
        <dbReference type="ChEBI" id="CHEBI:43474"/>
        <dbReference type="EC" id="3.6.1.1"/>
    </reaction>
</comment>
<feature type="binding site" evidence="5">
    <location>
        <position position="72"/>
    </location>
    <ligand>
        <name>Mg(2+)</name>
        <dbReference type="ChEBI" id="CHEBI:18420"/>
        <label>1</label>
    </ligand>
</feature>
<dbReference type="SUPFAM" id="SSF50324">
    <property type="entry name" value="Inorganic pyrophosphatase"/>
    <property type="match status" value="1"/>
</dbReference>
<keyword evidence="5" id="KW-0963">Cytoplasm</keyword>
<feature type="binding site" evidence="5">
    <location>
        <position position="31"/>
    </location>
    <ligand>
        <name>substrate</name>
    </ligand>
</feature>
<protein>
    <recommendedName>
        <fullName evidence="5">Inorganic pyrophosphatase</fullName>
        <ecNumber evidence="5">3.6.1.1</ecNumber>
    </recommendedName>
    <alternativeName>
        <fullName evidence="5">Pyrophosphate phospho-hydrolase</fullName>
        <shortName evidence="5">PPase</shortName>
    </alternativeName>
</protein>
<dbReference type="EC" id="3.6.1.1" evidence="5"/>
<dbReference type="Gene3D" id="3.90.80.10">
    <property type="entry name" value="Inorganic pyrophosphatase"/>
    <property type="match status" value="1"/>
</dbReference>
<dbReference type="GO" id="GO:0005737">
    <property type="term" value="C:cytoplasm"/>
    <property type="evidence" value="ECO:0007669"/>
    <property type="project" value="UniProtKB-SubCell"/>
</dbReference>
<sequence>MNNLLNIPSGKNLPYDFFSIIEIPEGSKVVKYEIDKKFGSIYVDRFIPSLISYPCNYGYINQTLGKDGDPIDTLVITPCPILSGSVVRCRPIGTLNMRDESGEDVKIISVPHRSLTRDYDHIKDINDLSKGMQRKIVYFFEHYKDLEENKWTSVEGLGDLDCAYDEIIKSSLK</sequence>
<reference evidence="6 7" key="1">
    <citation type="journal article" date="2014" name="G3 (Bethesda)">
        <title>Genome sequence of Candidatus Riesia pediculischaeffi, endosymbiont of chimpanzee lice, and genomic comparison of recently acquired endosymbionts from human and chimpanzee lice.</title>
        <authorList>
            <person name="Boyd B.M."/>
            <person name="Allen J.M."/>
            <person name="de Crecy-Lagard V."/>
            <person name="Reed D.L."/>
        </authorList>
    </citation>
    <scope>NUCLEOTIDE SEQUENCE [LARGE SCALE GENOMIC DNA]</scope>
    <source>
        <strain evidence="6 7">PTSU</strain>
    </source>
</reference>
<dbReference type="InterPro" id="IPR036649">
    <property type="entry name" value="Pyrophosphatase_sf"/>
</dbReference>
<dbReference type="GO" id="GO:0006796">
    <property type="term" value="P:phosphate-containing compound metabolic process"/>
    <property type="evidence" value="ECO:0007669"/>
    <property type="project" value="InterPro"/>
</dbReference>
<feature type="binding site" evidence="5">
    <location>
        <position position="45"/>
    </location>
    <ligand>
        <name>substrate</name>
    </ligand>
</feature>
<comment type="cofactor">
    <cofactor evidence="1 5">
        <name>Mg(2+)</name>
        <dbReference type="ChEBI" id="CHEBI:18420"/>
    </cofactor>
</comment>
<dbReference type="GO" id="GO:0000287">
    <property type="term" value="F:magnesium ion binding"/>
    <property type="evidence" value="ECO:0007669"/>
    <property type="project" value="UniProtKB-UniRule"/>
</dbReference>
<dbReference type="NCBIfam" id="NF002317">
    <property type="entry name" value="PRK01250.1"/>
    <property type="match status" value="1"/>
</dbReference>
<dbReference type="CDD" id="cd00412">
    <property type="entry name" value="pyrophosphatase"/>
    <property type="match status" value="1"/>
</dbReference>
<dbReference type="Proteomes" id="UP000054529">
    <property type="component" value="Unassembled WGS sequence"/>
</dbReference>
<dbReference type="HOGENOM" id="CLU_073198_1_0_6"/>
<dbReference type="HAMAP" id="MF_00209">
    <property type="entry name" value="Inorganic_PPase"/>
    <property type="match status" value="1"/>
</dbReference>
<dbReference type="PANTHER" id="PTHR10286">
    <property type="entry name" value="INORGANIC PYROPHOSPHATASE"/>
    <property type="match status" value="1"/>
</dbReference>
<comment type="function">
    <text evidence="5">Catalyzes the hydrolysis of inorganic pyrophosphate (PPi) forming two phosphate ions.</text>
</comment>
<evidence type="ECO:0000256" key="1">
    <source>
        <dbReference type="ARBA" id="ARBA00001946"/>
    </source>
</evidence>
<evidence type="ECO:0000256" key="4">
    <source>
        <dbReference type="ARBA" id="ARBA00022842"/>
    </source>
</evidence>